<reference evidence="1 2" key="1">
    <citation type="submission" date="2015-10" db="EMBL/GenBank/DDBJ databases">
        <title>The cercosporin biosynthetic gene cluster was horizontally transferred to several fungal lineages and shown to be expanded in Cercospora beticola based on microsynteny with recipient genomes.</title>
        <authorList>
            <person name="De Jonge R."/>
            <person name="Ebert M.K."/>
            <person name="Suttle J.C."/>
            <person name="Jurick Ii W.M."/>
            <person name="Secor G.A."/>
            <person name="Thomma B.P."/>
            <person name="Van De Peer Y."/>
            <person name="Bolton M.D."/>
        </authorList>
    </citation>
    <scope>NUCLEOTIDE SEQUENCE [LARGE SCALE GENOMIC DNA]</scope>
    <source>
        <strain evidence="1 2">09-40</strain>
    </source>
</reference>
<sequence>MKPPANPPGIIEALSPTETAKLQIQTLYAAITEAHNARQYNRNEEPWYSAMTCSPNLQIEVAYGSRSHVSIDEYLETGKVLFGGNPNLFVEVTNLEIDVWIGDGRKRQGGMQEWSATVWAQQALRDGEVGLVRRSVVIAEFRKDGNDDAEGGGIGELGWEGWRCVSFRNIKGMDDGVGL</sequence>
<dbReference type="Proteomes" id="UP000230605">
    <property type="component" value="Chromosome 9"/>
</dbReference>
<name>A0A2G5HFC2_CERBT</name>
<accession>A0A2G5HFC2</accession>
<dbReference type="EMBL" id="LKMD01000107">
    <property type="protein sequence ID" value="PIA90933.1"/>
    <property type="molecule type" value="Genomic_DNA"/>
</dbReference>
<evidence type="ECO:0000313" key="1">
    <source>
        <dbReference type="EMBL" id="PIA90933.1"/>
    </source>
</evidence>
<proteinExistence type="predicted"/>
<organism evidence="1 2">
    <name type="scientific">Cercospora beticola</name>
    <name type="common">Sugarbeet leaf spot fungus</name>
    <dbReference type="NCBI Taxonomy" id="122368"/>
    <lineage>
        <taxon>Eukaryota</taxon>
        <taxon>Fungi</taxon>
        <taxon>Dikarya</taxon>
        <taxon>Ascomycota</taxon>
        <taxon>Pezizomycotina</taxon>
        <taxon>Dothideomycetes</taxon>
        <taxon>Dothideomycetidae</taxon>
        <taxon>Mycosphaerellales</taxon>
        <taxon>Mycosphaerellaceae</taxon>
        <taxon>Cercospora</taxon>
    </lineage>
</organism>
<protein>
    <submittedName>
        <fullName evidence="1">Uncharacterized protein</fullName>
    </submittedName>
</protein>
<comment type="caution">
    <text evidence="1">The sequence shown here is derived from an EMBL/GenBank/DDBJ whole genome shotgun (WGS) entry which is preliminary data.</text>
</comment>
<dbReference type="AlphaFoldDB" id="A0A2G5HFC2"/>
<evidence type="ECO:0000313" key="2">
    <source>
        <dbReference type="Proteomes" id="UP000230605"/>
    </source>
</evidence>
<gene>
    <name evidence="1" type="ORF">CB0940_11072</name>
</gene>